<dbReference type="PROSITE" id="PS51257">
    <property type="entry name" value="PROKAR_LIPOPROTEIN"/>
    <property type="match status" value="1"/>
</dbReference>
<dbReference type="InterPro" id="IPR012336">
    <property type="entry name" value="Thioredoxin-like_fold"/>
</dbReference>
<accession>J3JFG8</accession>
<dbReference type="eggNOG" id="arCOG02868">
    <property type="taxonomic scope" value="Archaea"/>
</dbReference>
<feature type="compositionally biased region" description="Low complexity" evidence="3">
    <location>
        <begin position="40"/>
        <end position="49"/>
    </location>
</feature>
<evidence type="ECO:0000259" key="4">
    <source>
        <dbReference type="Pfam" id="PF13462"/>
    </source>
</evidence>
<sequence>MRRESRVGRRDVLALGAASLAGLAGCLGGERDGSDGSGGSTATTGESTGNTDIAQSLSTHAAATDLESQPIRGPDPLDATATIIAFEDPSCSRCRAFEQNVVPKLESDIESGILSFVSRTYPVVYQWGKPAVQALEATFDRDEAAYWGLFSHYFEEQDAFSTENVLDRTRTWLAENTDLDAEAIVADAEAKAFDDAVQADLAAGDEAGANGVTPSLFLFRDGQYRTTARGSVSYDVIANTLEL</sequence>
<comment type="similarity">
    <text evidence="1">Belongs to the glutaredoxin family.</text>
</comment>
<evidence type="ECO:0000313" key="6">
    <source>
        <dbReference type="Proteomes" id="UP000007813"/>
    </source>
</evidence>
<evidence type="ECO:0000256" key="1">
    <source>
        <dbReference type="ARBA" id="ARBA00007787"/>
    </source>
</evidence>
<dbReference type="RefSeq" id="WP_009375241.1">
    <property type="nucleotide sequence ID" value="NZ_ALJD01000006.1"/>
</dbReference>
<dbReference type="Gene3D" id="3.40.30.10">
    <property type="entry name" value="Glutaredoxin"/>
    <property type="match status" value="1"/>
</dbReference>
<evidence type="ECO:0000256" key="3">
    <source>
        <dbReference type="SAM" id="MobiDB-lite"/>
    </source>
</evidence>
<reference evidence="5 6" key="1">
    <citation type="journal article" date="2012" name="J. Bacteriol.">
        <title>Draft Genome Sequence of the Extremely Halophilic Archaeon Halogranum salarium B-1T.</title>
        <authorList>
            <person name="Kim K.K."/>
            <person name="Lee K.C."/>
            <person name="Lee J.S."/>
        </authorList>
    </citation>
    <scope>NUCLEOTIDE SEQUENCE [LARGE SCALE GENOMIC DNA]</scope>
    <source>
        <strain evidence="5 6">B-1</strain>
    </source>
</reference>
<dbReference type="EMBL" id="ALJD01000006">
    <property type="protein sequence ID" value="EJN59244.1"/>
    <property type="molecule type" value="Genomic_DNA"/>
</dbReference>
<dbReference type="AlphaFoldDB" id="J3JFG8"/>
<comment type="caution">
    <text evidence="5">The sequence shown here is derived from an EMBL/GenBank/DDBJ whole genome shotgun (WGS) entry which is preliminary data.</text>
</comment>
<dbReference type="Pfam" id="PF13462">
    <property type="entry name" value="Thioredoxin_4"/>
    <property type="match status" value="1"/>
</dbReference>
<evidence type="ECO:0000313" key="5">
    <source>
        <dbReference type="EMBL" id="EJN59244.1"/>
    </source>
</evidence>
<gene>
    <name evidence="5" type="ORF">HSB1_26650</name>
</gene>
<feature type="region of interest" description="Disordered" evidence="3">
    <location>
        <begin position="30"/>
        <end position="52"/>
    </location>
</feature>
<dbReference type="InterPro" id="IPR036249">
    <property type="entry name" value="Thioredoxin-like_sf"/>
</dbReference>
<protein>
    <recommendedName>
        <fullName evidence="4">Thioredoxin-like fold domain-containing protein</fullName>
    </recommendedName>
</protein>
<keyword evidence="2" id="KW-0813">Transport</keyword>
<evidence type="ECO:0000256" key="2">
    <source>
        <dbReference type="ARBA" id="ARBA00022982"/>
    </source>
</evidence>
<name>J3JFG8_9EURY</name>
<organism evidence="5 6">
    <name type="scientific">Halogranum salarium B-1</name>
    <dbReference type="NCBI Taxonomy" id="1210908"/>
    <lineage>
        <taxon>Archaea</taxon>
        <taxon>Methanobacteriati</taxon>
        <taxon>Methanobacteriota</taxon>
        <taxon>Stenosarchaea group</taxon>
        <taxon>Halobacteria</taxon>
        <taxon>Halobacteriales</taxon>
        <taxon>Haloferacaceae</taxon>
    </lineage>
</organism>
<feature type="domain" description="Thioredoxin-like fold" evidence="4">
    <location>
        <begin position="78"/>
        <end position="218"/>
    </location>
</feature>
<keyword evidence="2" id="KW-0249">Electron transport</keyword>
<dbReference type="SUPFAM" id="SSF52833">
    <property type="entry name" value="Thioredoxin-like"/>
    <property type="match status" value="1"/>
</dbReference>
<dbReference type="Proteomes" id="UP000007813">
    <property type="component" value="Unassembled WGS sequence"/>
</dbReference>
<proteinExistence type="inferred from homology"/>
<dbReference type="OrthoDB" id="15256at2157"/>